<comment type="similarity">
    <text evidence="1 5">Belongs to the FliD family.</text>
</comment>
<keyword evidence="5" id="KW-0964">Secreted</keyword>
<evidence type="ECO:0000313" key="8">
    <source>
        <dbReference type="EMBL" id="AOQ23421.1"/>
    </source>
</evidence>
<evidence type="ECO:0000259" key="6">
    <source>
        <dbReference type="Pfam" id="PF02465"/>
    </source>
</evidence>
<protein>
    <recommendedName>
        <fullName evidence="5">Flagellar hook-associated protein 2</fullName>
        <shortName evidence="5">HAP2</shortName>
    </recommendedName>
    <alternativeName>
        <fullName evidence="5">Flagellar cap protein</fullName>
    </alternativeName>
</protein>
<dbReference type="AlphaFoldDB" id="A0AAC9HG97"/>
<reference evidence="8 10" key="1">
    <citation type="submission" date="2016-08" db="EMBL/GenBank/DDBJ databases">
        <title>Moorella thermoacetica DSM 103132.</title>
        <authorList>
            <person name="Jendresen C.B."/>
            <person name="Redl S.M."/>
            <person name="Jensen T.O."/>
            <person name="Nielsen A.T."/>
        </authorList>
    </citation>
    <scope>NUCLEOTIDE SEQUENCE [LARGE SCALE GENOMIC DNA]</scope>
    <source>
        <strain evidence="8 10">DSM 103132</strain>
    </source>
</reference>
<dbReference type="GO" id="GO:0007155">
    <property type="term" value="P:cell adhesion"/>
    <property type="evidence" value="ECO:0007669"/>
    <property type="project" value="InterPro"/>
</dbReference>
<dbReference type="PANTHER" id="PTHR30288">
    <property type="entry name" value="FLAGELLAR CAP/ASSEMBLY PROTEIN FLID"/>
    <property type="match status" value="1"/>
</dbReference>
<keyword evidence="4 5" id="KW-0975">Bacterial flagellum</keyword>
<evidence type="ECO:0000313" key="10">
    <source>
        <dbReference type="Proteomes" id="UP000094598"/>
    </source>
</evidence>
<keyword evidence="8" id="KW-0282">Flagellum</keyword>
<keyword evidence="11" id="KW-1185">Reference proteome</keyword>
<dbReference type="GO" id="GO:0005576">
    <property type="term" value="C:extracellular region"/>
    <property type="evidence" value="ECO:0007669"/>
    <property type="project" value="UniProtKB-SubCell"/>
</dbReference>
<comment type="subunit">
    <text evidence="2 5">Homopentamer.</text>
</comment>
<dbReference type="EMBL" id="VCDX01000003">
    <property type="protein sequence ID" value="TYL13606.1"/>
    <property type="molecule type" value="Genomic_DNA"/>
</dbReference>
<organism evidence="8 10">
    <name type="scientific">Neomoorella thermoacetica</name>
    <name type="common">Clostridium thermoaceticum</name>
    <dbReference type="NCBI Taxonomy" id="1525"/>
    <lineage>
        <taxon>Bacteria</taxon>
        <taxon>Bacillati</taxon>
        <taxon>Bacillota</taxon>
        <taxon>Clostridia</taxon>
        <taxon>Neomoorellales</taxon>
        <taxon>Neomoorellaceae</taxon>
        <taxon>Neomoorella</taxon>
    </lineage>
</organism>
<name>A0AAC9HG97_NEOTH</name>
<evidence type="ECO:0000313" key="9">
    <source>
        <dbReference type="EMBL" id="TYL13606.1"/>
    </source>
</evidence>
<evidence type="ECO:0000256" key="3">
    <source>
        <dbReference type="ARBA" id="ARBA00023054"/>
    </source>
</evidence>
<dbReference type="PANTHER" id="PTHR30288:SF0">
    <property type="entry name" value="FLAGELLAR HOOK-ASSOCIATED PROTEIN 2"/>
    <property type="match status" value="1"/>
</dbReference>
<feature type="domain" description="Flagellar hook-associated protein 2 N-terminal" evidence="6">
    <location>
        <begin position="12"/>
        <end position="107"/>
    </location>
</feature>
<evidence type="ECO:0000256" key="1">
    <source>
        <dbReference type="ARBA" id="ARBA00009764"/>
    </source>
</evidence>
<dbReference type="Pfam" id="PF07195">
    <property type="entry name" value="FliD_C"/>
    <property type="match status" value="1"/>
</dbReference>
<evidence type="ECO:0000313" key="11">
    <source>
        <dbReference type="Proteomes" id="UP000322283"/>
    </source>
</evidence>
<dbReference type="RefSeq" id="WP_069588815.1">
    <property type="nucleotide sequence ID" value="NZ_CP017019.1"/>
</dbReference>
<dbReference type="EMBL" id="CP017019">
    <property type="protein sequence ID" value="AOQ23421.1"/>
    <property type="molecule type" value="Genomic_DNA"/>
</dbReference>
<reference evidence="9 11" key="2">
    <citation type="submission" date="2019-05" db="EMBL/GenBank/DDBJ databases">
        <title>Genome sequence of Moorella thermoacetica ATCC 33924.</title>
        <authorList>
            <person name="Poehlein A."/>
            <person name="Bengelsdorf F.R."/>
            <person name="Duerre P."/>
            <person name="Daniel R."/>
        </authorList>
    </citation>
    <scope>NUCLEOTIDE SEQUENCE [LARGE SCALE GENOMIC DNA]</scope>
    <source>
        <strain evidence="9 11">ATCC 33924</strain>
    </source>
</reference>
<keyword evidence="8" id="KW-0969">Cilium</keyword>
<keyword evidence="8" id="KW-0966">Cell projection</keyword>
<comment type="function">
    <text evidence="5">Required for morphogenesis and for the elongation of the flagellar filament by facilitating polymerization of the flagellin monomers at the tip of growing filament. Forms a capping structure, which prevents flagellin subunits (transported through the central channel of the flagellum) from leaking out without polymerization at the distal end.</text>
</comment>
<dbReference type="InterPro" id="IPR003481">
    <property type="entry name" value="FliD_N"/>
</dbReference>
<evidence type="ECO:0000256" key="2">
    <source>
        <dbReference type="ARBA" id="ARBA00011255"/>
    </source>
</evidence>
<evidence type="ECO:0000256" key="5">
    <source>
        <dbReference type="RuleBase" id="RU362066"/>
    </source>
</evidence>
<dbReference type="GO" id="GO:0071973">
    <property type="term" value="P:bacterial-type flagellum-dependent cell motility"/>
    <property type="evidence" value="ECO:0007669"/>
    <property type="project" value="TreeGrafter"/>
</dbReference>
<dbReference type="Proteomes" id="UP000094598">
    <property type="component" value="Chromosome"/>
</dbReference>
<dbReference type="GO" id="GO:0009424">
    <property type="term" value="C:bacterial-type flagellum hook"/>
    <property type="evidence" value="ECO:0007669"/>
    <property type="project" value="UniProtKB-UniRule"/>
</dbReference>
<dbReference type="Pfam" id="PF02465">
    <property type="entry name" value="FliD_N"/>
    <property type="match status" value="1"/>
</dbReference>
<dbReference type="InterPro" id="IPR040026">
    <property type="entry name" value="FliD"/>
</dbReference>
<dbReference type="Proteomes" id="UP000322283">
    <property type="component" value="Unassembled WGS sequence"/>
</dbReference>
<proteinExistence type="inferred from homology"/>
<feature type="domain" description="Flagellar hook-associated protein 2 C-terminal" evidence="7">
    <location>
        <begin position="331"/>
        <end position="559"/>
    </location>
</feature>
<evidence type="ECO:0000259" key="7">
    <source>
        <dbReference type="Pfam" id="PF07195"/>
    </source>
</evidence>
<comment type="subcellular location">
    <subcellularLocation>
        <location evidence="5">Secreted</location>
    </subcellularLocation>
    <subcellularLocation>
        <location evidence="5">Bacterial flagellum</location>
    </subcellularLocation>
</comment>
<feature type="coiled-coil region" evidence="5">
    <location>
        <begin position="523"/>
        <end position="561"/>
    </location>
</feature>
<sequence length="578" mass="61463">MAGSIYFSGLASGLDTESIIKQLMDIERIPLTRLQQRKSAYETQKNAWNDINTRISTLQSKLAPLKLASTFSGRTATSSNEATFTATVDTSASIGSYRITVNKLARAEIVQSTLKGSILADTFLGAANIDLGQTTAYINYDQGKVTLGGAPPYSSPQVIVSNNVTGLTVSTLRFYANASKPTGTDIKYYYSTDDGVTWTQIADPGSSGTEINLGGATQIRFKAELSTTDPNVTPELLDYRFVEARSVSGTFKINGREINIATPTSDLTVIRDAINNAKAGVTASIINDKLQLTSNNTGLAGAMKLEDVSPSNVLTTLGLLSGGVNNDLQAAQDAEVLVNGALVKSATNTITNAIPGVTLNLLKATGIEETLTIAQDTKVAVDALQAFVDQYNSVMDFISTKIGKDGDLQGDPTMARLQQTLWTTVTGSVNGASGKYRNLWDIGISTGALVGSGSLTFDRSGKLTLDTAKLTAALEADPASVQSLFSNDLAGGVAQRLDSYIYSLIRSGDGILNAKEQSLQNIMDDIDDQIARMEDSLTMKEDQLRRQFTAMEQALAALQSQGNWLAGQIAGLGAYQQK</sequence>
<accession>A0AAC9HG97</accession>
<gene>
    <name evidence="8" type="primary">fliD</name>
    <name evidence="8" type="ORF">Maut_00965</name>
    <name evidence="9" type="ORF">MTAT_10020</name>
</gene>
<evidence type="ECO:0000256" key="4">
    <source>
        <dbReference type="ARBA" id="ARBA00023143"/>
    </source>
</evidence>
<keyword evidence="3 5" id="KW-0175">Coiled coil</keyword>
<dbReference type="InterPro" id="IPR010809">
    <property type="entry name" value="FliD_C"/>
</dbReference>
<dbReference type="GO" id="GO:0009421">
    <property type="term" value="C:bacterial-type flagellum filament cap"/>
    <property type="evidence" value="ECO:0007669"/>
    <property type="project" value="InterPro"/>
</dbReference>